<comment type="similarity">
    <text evidence="1">Belongs to the MAP65/ASE1 family.</text>
</comment>
<evidence type="ECO:0000256" key="2">
    <source>
        <dbReference type="SAM" id="MobiDB-lite"/>
    </source>
</evidence>
<proteinExistence type="inferred from homology"/>
<dbReference type="EMBL" id="CP126215">
    <property type="protein sequence ID" value="WIA16816.1"/>
    <property type="molecule type" value="Genomic_DNA"/>
</dbReference>
<feature type="compositionally biased region" description="Low complexity" evidence="2">
    <location>
        <begin position="516"/>
        <end position="554"/>
    </location>
</feature>
<feature type="compositionally biased region" description="Low complexity" evidence="2">
    <location>
        <begin position="772"/>
        <end position="785"/>
    </location>
</feature>
<feature type="compositionally biased region" description="Low complexity" evidence="2">
    <location>
        <begin position="635"/>
        <end position="646"/>
    </location>
</feature>
<reference evidence="3 4" key="1">
    <citation type="submission" date="2023-05" db="EMBL/GenBank/DDBJ databases">
        <title>A 100% complete, gapless, phased diploid assembly of the Scenedesmus obliquus UTEX 3031 genome.</title>
        <authorList>
            <person name="Biondi T.C."/>
            <person name="Hanschen E.R."/>
            <person name="Kwon T."/>
            <person name="Eng W."/>
            <person name="Kruse C.P.S."/>
            <person name="Koehler S.I."/>
            <person name="Kunde Y."/>
            <person name="Gleasner C.D."/>
            <person name="You Mak K.T."/>
            <person name="Polle J."/>
            <person name="Hovde B.T."/>
            <person name="Starkenburg S.R."/>
        </authorList>
    </citation>
    <scope>NUCLEOTIDE SEQUENCE [LARGE SCALE GENOMIC DNA]</scope>
    <source>
        <strain evidence="3 4">DOE0152z</strain>
    </source>
</reference>
<protein>
    <submittedName>
        <fullName evidence="3">Uncharacterized protein</fullName>
    </submittedName>
</protein>
<evidence type="ECO:0000256" key="1">
    <source>
        <dbReference type="ARBA" id="ARBA00006187"/>
    </source>
</evidence>
<dbReference type="Proteomes" id="UP001244341">
    <property type="component" value="Chromosome 8b"/>
</dbReference>
<dbReference type="PANTHER" id="PTHR19321">
    <property type="entry name" value="PROTEIN REGULATOR OF CYTOKINESIS 1 PRC1-RELATED"/>
    <property type="match status" value="1"/>
</dbReference>
<feature type="region of interest" description="Disordered" evidence="2">
    <location>
        <begin position="612"/>
        <end position="686"/>
    </location>
</feature>
<keyword evidence="4" id="KW-1185">Reference proteome</keyword>
<feature type="region of interest" description="Disordered" evidence="2">
    <location>
        <begin position="746"/>
        <end position="791"/>
    </location>
</feature>
<name>A0ABY8U9R8_TETOB</name>
<dbReference type="InterPro" id="IPR007145">
    <property type="entry name" value="MAP65_Ase1_PRC1"/>
</dbReference>
<dbReference type="Pfam" id="PF03999">
    <property type="entry name" value="MAP65_ASE1"/>
    <property type="match status" value="1"/>
</dbReference>
<gene>
    <name evidence="3" type="ORF">OEZ85_013754</name>
</gene>
<evidence type="ECO:0000313" key="4">
    <source>
        <dbReference type="Proteomes" id="UP001244341"/>
    </source>
</evidence>
<sequence>MADLSMSAAAVGLELLDDLHQHTADYPSTAKEAFLKLADVWADLETPCDQQQQELAGVLKAVRECWAGAVSSAHKQQQAVRDSIQQMLAEMMETKEALGAAADPAAEAELSRLQGSRCAHKTLRAWEEDVCLKAKYWQKQKLARLAEYEDLQARIGVLRRLCGLAPLAACVKPDISVTNMEFLQLELERLAVEKERREDLLRSLLDGLAGVCSDIGEDAKAAAAEVHPNLPLMWDEDASKVVRDMYKFSASYAASGGAPVDLSDSTISKLSSKLQAMKDLKSARATHAAEVLGVLHSLWDATAVPAEERGHFVKLMGGSLRLHARSLEKCQAEVRRLEGVQLQQMLDLINGRAQELRQLCADSHVAEPPGLSEALQEVNSGDRNPGAAADLLAKLFAMLGEVKVLTAKRAEIITAIREVQGAVAEDAWLEDYENDEGRYKGRDANRKLQRAIKAKKLRERLPGLLGEVRARLAEWRESEGAPFTYDGRDYEFEVLDVLQSEVEEAAEARAAKAARSATARRQSVSGGGAPPAAAGLLSPAKGAAPHRASAGGAALPPRPGSAYGNVGSPGARRADGPSTPMPLRGVSSRTLSERHSICVVRSEREAAAAAAGGSAALSRSGEVRLRGTPTAGSKAAARTGFGSSGAAAGGPAGTAARRAAGTASASTTPRGSPISSSSSAGTPTRQQLRAALAAAADGGSTGAAARTPVAGRAGDAAAAAGLRASTSSKLDTIFRRSSVQHPVAKLGGAAADGSGSVDARTPGSDGKRGRVGRAAGSGADQALAADQDRDA</sequence>
<evidence type="ECO:0000313" key="3">
    <source>
        <dbReference type="EMBL" id="WIA16816.1"/>
    </source>
</evidence>
<dbReference type="PANTHER" id="PTHR19321:SF41">
    <property type="entry name" value="FASCETTO-RELATED"/>
    <property type="match status" value="1"/>
</dbReference>
<organism evidence="3 4">
    <name type="scientific">Tetradesmus obliquus</name>
    <name type="common">Green alga</name>
    <name type="synonym">Acutodesmus obliquus</name>
    <dbReference type="NCBI Taxonomy" id="3088"/>
    <lineage>
        <taxon>Eukaryota</taxon>
        <taxon>Viridiplantae</taxon>
        <taxon>Chlorophyta</taxon>
        <taxon>core chlorophytes</taxon>
        <taxon>Chlorophyceae</taxon>
        <taxon>CS clade</taxon>
        <taxon>Sphaeropleales</taxon>
        <taxon>Scenedesmaceae</taxon>
        <taxon>Tetradesmus</taxon>
    </lineage>
</organism>
<feature type="region of interest" description="Disordered" evidence="2">
    <location>
        <begin position="516"/>
        <end position="593"/>
    </location>
</feature>
<feature type="compositionally biased region" description="Low complexity" evidence="2">
    <location>
        <begin position="653"/>
        <end position="686"/>
    </location>
</feature>
<feature type="compositionally biased region" description="Low complexity" evidence="2">
    <location>
        <begin position="747"/>
        <end position="759"/>
    </location>
</feature>
<accession>A0ABY8U9R8</accession>
<dbReference type="Gene3D" id="1.20.58.1520">
    <property type="match status" value="1"/>
</dbReference>